<feature type="compositionally biased region" description="Basic and acidic residues" evidence="5">
    <location>
        <begin position="267"/>
        <end position="277"/>
    </location>
</feature>
<protein>
    <recommendedName>
        <fullName evidence="6">IGFBP N-terminal domain-containing protein</fullName>
    </recommendedName>
</protein>
<evidence type="ECO:0000256" key="2">
    <source>
        <dbReference type="ARBA" id="ARBA00022525"/>
    </source>
</evidence>
<dbReference type="InterPro" id="IPR000867">
    <property type="entry name" value="IGFBP-like"/>
</dbReference>
<comment type="subcellular location">
    <subcellularLocation>
        <location evidence="1">Secreted</location>
    </subcellularLocation>
</comment>
<evidence type="ECO:0000256" key="4">
    <source>
        <dbReference type="ARBA" id="ARBA00023157"/>
    </source>
</evidence>
<keyword evidence="2" id="KW-0964">Secreted</keyword>
<accession>A0A7R8VH16</accession>
<keyword evidence="3" id="KW-0732">Signal</keyword>
<evidence type="ECO:0000256" key="1">
    <source>
        <dbReference type="ARBA" id="ARBA00004613"/>
    </source>
</evidence>
<dbReference type="PANTHER" id="PTHR14186">
    <property type="entry name" value="INSULIN-LIKE GROWTH FACTOR BINDING PROTEIN-RELATED"/>
    <property type="match status" value="1"/>
</dbReference>
<dbReference type="InterPro" id="IPR011390">
    <property type="entry name" value="IGFBP_rP_mac25"/>
</dbReference>
<evidence type="ECO:0000256" key="5">
    <source>
        <dbReference type="SAM" id="MobiDB-lite"/>
    </source>
</evidence>
<feature type="region of interest" description="Disordered" evidence="5">
    <location>
        <begin position="105"/>
        <end position="160"/>
    </location>
</feature>
<sequence>MRSEVLGETRYSGKRDPSFRCPHCEELQCPVIPTCEHGVVWDPCSCCQLCASGPGETCNQAVDLCAPGLSCVTYNKARMRSDFQSFRKTFLSNVDLGVTFPTRALSEHTTENTPKNSSTGQRNRNPRKKREHWRATSGQASQKETLQNTNASKDELDVDNFNTVSPRKVYGNYVTEEMTERKKRSLHFSNKSRIPSNRGFGIPKTTLKKRQVTKNDSEQLEDSSLEDNKVPPDKDQKVQQIYRDDKSVKELKPPKIKLSSIGGYPAGDRDNTTEKLNDQQNTSERQMLNHIKTDTGSIKHIITEENTKIRENSSKFNGDVEVFDGAIGKQRYENLNAGKGISLRNMDNDEDYGEFFDVGIGQRIYENLKTGRVISPKSMNSDEDYGKVLDGTIAQRIHETIDAGEEISFRLMDNDEDYGEVLDGTHTKRSINPLDIKHDVDDQVRSEEKRKLKIPNGWEEDYPKSDTVGHRDLNLDYGEIWKYAERSQRGVSESMLNLIDTKKLRDYKKDEFHKRINVKHSFGSPESMGRRSSVGRVKYNGLYNEGKHINTDSQIYDSQNNLLFQLNSSKQDGFHNNNFGSSLTGISGRNENVSPKDHNRILKRSIHQINGSDTTKPVRIRMGNSSLIDVWDNSRVIESKRKSKKVNSSLLRGDSYRTNEKNMLTRANNESIKGTRLDIADYTDGYEHAHKNITEKEGVHGSLLKKDLSSLMKLMVQIITDEENEGLDTMTGHTNSKKKREDTLPDDSHGLFLGHQVGSFHLLDSWVALGSVRERRGEELVGPRGIADGLEAIMGLDGGERGVAQRVTLQRMTIRMTGRSFMPHVEHLNGVGSCASYRFKGSLWCVTGSKPRFCDGDAAGVIDPLPSVAEQWGKESDSYYDA</sequence>
<gene>
    <name evidence="7" type="ORF">TDIB3V08_LOCUS4311</name>
</gene>
<keyword evidence="4" id="KW-1015">Disulfide bond</keyword>
<dbReference type="InterPro" id="IPR009030">
    <property type="entry name" value="Growth_fac_rcpt_cys_sf"/>
</dbReference>
<dbReference type="PROSITE" id="PS00222">
    <property type="entry name" value="IGFBP_N_1"/>
    <property type="match status" value="1"/>
</dbReference>
<dbReference type="SUPFAM" id="SSF57184">
    <property type="entry name" value="Growth factor receptor domain"/>
    <property type="match status" value="1"/>
</dbReference>
<dbReference type="EMBL" id="OA565961">
    <property type="protein sequence ID" value="CAD7198022.1"/>
    <property type="molecule type" value="Genomic_DNA"/>
</dbReference>
<feature type="compositionally biased region" description="Polar residues" evidence="5">
    <location>
        <begin position="136"/>
        <end position="151"/>
    </location>
</feature>
<dbReference type="SMART" id="SM00121">
    <property type="entry name" value="IB"/>
    <property type="match status" value="1"/>
</dbReference>
<dbReference type="GO" id="GO:0009966">
    <property type="term" value="P:regulation of signal transduction"/>
    <property type="evidence" value="ECO:0007669"/>
    <property type="project" value="TreeGrafter"/>
</dbReference>
<evidence type="ECO:0000313" key="7">
    <source>
        <dbReference type="EMBL" id="CAD7198022.1"/>
    </source>
</evidence>
<dbReference type="PROSITE" id="PS51323">
    <property type="entry name" value="IGFBP_N_2"/>
    <property type="match status" value="1"/>
</dbReference>
<dbReference type="Pfam" id="PF00219">
    <property type="entry name" value="IGFBP"/>
    <property type="match status" value="1"/>
</dbReference>
<dbReference type="InterPro" id="IPR017891">
    <property type="entry name" value="Insulin_GF-bd_Cys-rich_CS"/>
</dbReference>
<feature type="compositionally biased region" description="Polar residues" evidence="5">
    <location>
        <begin position="111"/>
        <end position="123"/>
    </location>
</feature>
<reference evidence="7" key="1">
    <citation type="submission" date="2020-11" db="EMBL/GenBank/DDBJ databases">
        <authorList>
            <person name="Tran Van P."/>
        </authorList>
    </citation>
    <scope>NUCLEOTIDE SEQUENCE</scope>
</reference>
<dbReference type="GO" id="GO:0005576">
    <property type="term" value="C:extracellular region"/>
    <property type="evidence" value="ECO:0007669"/>
    <property type="project" value="UniProtKB-SubCell"/>
</dbReference>
<feature type="domain" description="IGFBP N-terminal" evidence="6">
    <location>
        <begin position="17"/>
        <end position="81"/>
    </location>
</feature>
<proteinExistence type="predicted"/>
<feature type="region of interest" description="Disordered" evidence="5">
    <location>
        <begin position="175"/>
        <end position="284"/>
    </location>
</feature>
<feature type="compositionally biased region" description="Basic and acidic residues" evidence="5">
    <location>
        <begin position="226"/>
        <end position="253"/>
    </location>
</feature>
<name>A0A7R8VH16_TIMDO</name>
<evidence type="ECO:0000259" key="6">
    <source>
        <dbReference type="PROSITE" id="PS51323"/>
    </source>
</evidence>
<dbReference type="GO" id="GO:0001558">
    <property type="term" value="P:regulation of cell growth"/>
    <property type="evidence" value="ECO:0007669"/>
    <property type="project" value="InterPro"/>
</dbReference>
<dbReference type="AlphaFoldDB" id="A0A7R8VH16"/>
<dbReference type="GO" id="GO:0005520">
    <property type="term" value="F:insulin-like growth factor binding"/>
    <property type="evidence" value="ECO:0007669"/>
    <property type="project" value="InterPro"/>
</dbReference>
<organism evidence="7">
    <name type="scientific">Timema douglasi</name>
    <name type="common">Walking stick</name>
    <dbReference type="NCBI Taxonomy" id="61478"/>
    <lineage>
        <taxon>Eukaryota</taxon>
        <taxon>Metazoa</taxon>
        <taxon>Ecdysozoa</taxon>
        <taxon>Arthropoda</taxon>
        <taxon>Hexapoda</taxon>
        <taxon>Insecta</taxon>
        <taxon>Pterygota</taxon>
        <taxon>Neoptera</taxon>
        <taxon>Polyneoptera</taxon>
        <taxon>Phasmatodea</taxon>
        <taxon>Timematodea</taxon>
        <taxon>Timematoidea</taxon>
        <taxon>Timematidae</taxon>
        <taxon>Timema</taxon>
    </lineage>
</organism>
<evidence type="ECO:0000256" key="3">
    <source>
        <dbReference type="ARBA" id="ARBA00022729"/>
    </source>
</evidence>
<dbReference type="Gene3D" id="4.10.40.20">
    <property type="match status" value="1"/>
</dbReference>
<dbReference type="PANTHER" id="PTHR14186:SF20">
    <property type="entry name" value="CYSTEINE-RICH MOTOR NEURON 1 PROTEIN-LIKE"/>
    <property type="match status" value="1"/>
</dbReference>